<dbReference type="InterPro" id="IPR002935">
    <property type="entry name" value="SAM_O-MeTrfase"/>
</dbReference>
<dbReference type="OrthoDB" id="9799672at2"/>
<dbReference type="Gene3D" id="3.40.50.150">
    <property type="entry name" value="Vaccinia Virus protein VP39"/>
    <property type="match status" value="1"/>
</dbReference>
<accession>A0A438AFW3</accession>
<protein>
    <submittedName>
        <fullName evidence="5">Methyltransferase domain-containing protein</fullName>
    </submittedName>
</protein>
<dbReference type="GO" id="GO:0032259">
    <property type="term" value="P:methylation"/>
    <property type="evidence" value="ECO:0007669"/>
    <property type="project" value="UniProtKB-KW"/>
</dbReference>
<reference evidence="5 6" key="1">
    <citation type="submission" date="2018-11" db="EMBL/GenBank/DDBJ databases">
        <title>Mesobaculum littorinae gen. nov., sp. nov., isolated from Littorina scabra that represents a novel genus of the order Rhodobacteraceae.</title>
        <authorList>
            <person name="Li F."/>
        </authorList>
    </citation>
    <scope>NUCLEOTIDE SEQUENCE [LARGE SCALE GENOMIC DNA]</scope>
    <source>
        <strain evidence="5 6">M0103</strain>
    </source>
</reference>
<dbReference type="SUPFAM" id="SSF53335">
    <property type="entry name" value="S-adenosyl-L-methionine-dependent methyltransferases"/>
    <property type="match status" value="1"/>
</dbReference>
<dbReference type="EMBL" id="RQXX01000004">
    <property type="protein sequence ID" value="RVV97584.1"/>
    <property type="molecule type" value="Genomic_DNA"/>
</dbReference>
<keyword evidence="2 5" id="KW-0808">Transferase</keyword>
<evidence type="ECO:0000256" key="1">
    <source>
        <dbReference type="ARBA" id="ARBA00022603"/>
    </source>
</evidence>
<sequence length="208" mass="22277">MRLTDPALAAILDREHAAARAQRGQPRPPQGDMADFRTSEMHRTRYLSIRPDQGRWLYALAVGSGARQIVEFGTSFGISTLYLAAAADETGGMVTGSEFHPEKAARARQNLSEAGLVADIRVGDARQTLADPDGPIDLLFLDGAKDLYVPVLEMLTPRLAPRALVVADNIDPERAEIAGFLDSVAAPGYVTSLLGFGKGGMSLSLRMA</sequence>
<organism evidence="5 6">
    <name type="scientific">Mesobaculum littorinae</name>
    <dbReference type="NCBI Taxonomy" id="2486419"/>
    <lineage>
        <taxon>Bacteria</taxon>
        <taxon>Pseudomonadati</taxon>
        <taxon>Pseudomonadota</taxon>
        <taxon>Alphaproteobacteria</taxon>
        <taxon>Rhodobacterales</taxon>
        <taxon>Roseobacteraceae</taxon>
        <taxon>Mesobaculum</taxon>
    </lineage>
</organism>
<gene>
    <name evidence="5" type="ORF">EKE94_13710</name>
</gene>
<comment type="caution">
    <text evidence="5">The sequence shown here is derived from an EMBL/GenBank/DDBJ whole genome shotgun (WGS) entry which is preliminary data.</text>
</comment>
<dbReference type="CDD" id="cd02440">
    <property type="entry name" value="AdoMet_MTases"/>
    <property type="match status" value="1"/>
</dbReference>
<evidence type="ECO:0000256" key="3">
    <source>
        <dbReference type="ARBA" id="ARBA00022691"/>
    </source>
</evidence>
<keyword evidence="1 5" id="KW-0489">Methyltransferase</keyword>
<proteinExistence type="predicted"/>
<keyword evidence="3" id="KW-0949">S-adenosyl-L-methionine</keyword>
<name>A0A438AFW3_9RHOB</name>
<dbReference type="RefSeq" id="WP_127907179.1">
    <property type="nucleotide sequence ID" value="NZ_RQXX01000004.1"/>
</dbReference>
<evidence type="ECO:0000313" key="6">
    <source>
        <dbReference type="Proteomes" id="UP000285908"/>
    </source>
</evidence>
<evidence type="ECO:0000256" key="4">
    <source>
        <dbReference type="SAM" id="MobiDB-lite"/>
    </source>
</evidence>
<dbReference type="Pfam" id="PF13578">
    <property type="entry name" value="Methyltransf_24"/>
    <property type="match status" value="1"/>
</dbReference>
<dbReference type="InterPro" id="IPR029063">
    <property type="entry name" value="SAM-dependent_MTases_sf"/>
</dbReference>
<evidence type="ECO:0000313" key="5">
    <source>
        <dbReference type="EMBL" id="RVV97584.1"/>
    </source>
</evidence>
<dbReference type="PANTHER" id="PTHR43167:SF1">
    <property type="entry name" value="PUTATIVE (AFU_ORTHOLOGUE AFUA_6G01830)-RELATED"/>
    <property type="match status" value="1"/>
</dbReference>
<dbReference type="AlphaFoldDB" id="A0A438AFW3"/>
<evidence type="ECO:0000256" key="2">
    <source>
        <dbReference type="ARBA" id="ARBA00022679"/>
    </source>
</evidence>
<dbReference type="GO" id="GO:0008171">
    <property type="term" value="F:O-methyltransferase activity"/>
    <property type="evidence" value="ECO:0007669"/>
    <property type="project" value="InterPro"/>
</dbReference>
<dbReference type="PROSITE" id="PS51682">
    <property type="entry name" value="SAM_OMT_I"/>
    <property type="match status" value="1"/>
</dbReference>
<dbReference type="Proteomes" id="UP000285908">
    <property type="component" value="Unassembled WGS sequence"/>
</dbReference>
<keyword evidence="6" id="KW-1185">Reference proteome</keyword>
<dbReference type="PANTHER" id="PTHR43167">
    <property type="entry name" value="PUTATIVE (AFU_ORTHOLOGUE AFUA_6G01830)-RELATED"/>
    <property type="match status" value="1"/>
</dbReference>
<feature type="region of interest" description="Disordered" evidence="4">
    <location>
        <begin position="16"/>
        <end position="35"/>
    </location>
</feature>